<organism evidence="1 2">
    <name type="scientific">Cylicocyclus nassatus</name>
    <name type="common">Nematode worm</name>
    <dbReference type="NCBI Taxonomy" id="53992"/>
    <lineage>
        <taxon>Eukaryota</taxon>
        <taxon>Metazoa</taxon>
        <taxon>Ecdysozoa</taxon>
        <taxon>Nematoda</taxon>
        <taxon>Chromadorea</taxon>
        <taxon>Rhabditida</taxon>
        <taxon>Rhabditina</taxon>
        <taxon>Rhabditomorpha</taxon>
        <taxon>Strongyloidea</taxon>
        <taxon>Strongylidae</taxon>
        <taxon>Cylicocyclus</taxon>
    </lineage>
</organism>
<dbReference type="EMBL" id="CATQJL010000001">
    <property type="protein sequence ID" value="CAJ0591302.1"/>
    <property type="molecule type" value="Genomic_DNA"/>
</dbReference>
<protein>
    <submittedName>
        <fullName evidence="1">Uncharacterized protein</fullName>
    </submittedName>
</protein>
<keyword evidence="2" id="KW-1185">Reference proteome</keyword>
<proteinExistence type="predicted"/>
<dbReference type="Proteomes" id="UP001176961">
    <property type="component" value="Unassembled WGS sequence"/>
</dbReference>
<comment type="caution">
    <text evidence="1">The sequence shown here is derived from an EMBL/GenBank/DDBJ whole genome shotgun (WGS) entry which is preliminary data.</text>
</comment>
<reference evidence="1" key="1">
    <citation type="submission" date="2023-07" db="EMBL/GenBank/DDBJ databases">
        <authorList>
            <consortium name="CYATHOMIX"/>
        </authorList>
    </citation>
    <scope>NUCLEOTIDE SEQUENCE</scope>
    <source>
        <strain evidence="1">N/A</strain>
    </source>
</reference>
<evidence type="ECO:0000313" key="2">
    <source>
        <dbReference type="Proteomes" id="UP001176961"/>
    </source>
</evidence>
<gene>
    <name evidence="1" type="ORF">CYNAS_LOCUS3285</name>
</gene>
<name>A0AA36DSJ9_CYLNA</name>
<dbReference type="AlphaFoldDB" id="A0AA36DSJ9"/>
<sequence length="198" mass="23332">MMLDQIETPLLNHHVDRRTFIALPPLFARLGSEMAYEDNVILYIYRDFGTLANKLLTAREIMKAVVIVWPDNLPESSPYEDRNAEEWRRVYEMCREFVRFSTVPSRNFMAVIRDHYSDVLDRAPYTHPACCLGVNPRRNGAPFIGPQIMTFFEKIRIAVSDLIRLPKFESATPELREQRKREKILKVRRRKEECMPNS</sequence>
<evidence type="ECO:0000313" key="1">
    <source>
        <dbReference type="EMBL" id="CAJ0591302.1"/>
    </source>
</evidence>
<accession>A0AA36DSJ9</accession>